<gene>
    <name evidence="2" type="ORF">HK099_006090</name>
</gene>
<dbReference type="GO" id="GO:0043812">
    <property type="term" value="F:phosphatidylinositol-4-phosphate phosphatase activity"/>
    <property type="evidence" value="ECO:0007669"/>
    <property type="project" value="TreeGrafter"/>
</dbReference>
<protein>
    <recommendedName>
        <fullName evidence="1">SAC domain-containing protein</fullName>
    </recommendedName>
</protein>
<reference evidence="2" key="1">
    <citation type="submission" date="2020-05" db="EMBL/GenBank/DDBJ databases">
        <title>Phylogenomic resolution of chytrid fungi.</title>
        <authorList>
            <person name="Stajich J.E."/>
            <person name="Amses K."/>
            <person name="Simmons R."/>
            <person name="Seto K."/>
            <person name="Myers J."/>
            <person name="Bonds A."/>
            <person name="Quandt C.A."/>
            <person name="Barry K."/>
            <person name="Liu P."/>
            <person name="Grigoriev I."/>
            <person name="Longcore J.E."/>
            <person name="James T.Y."/>
        </authorList>
    </citation>
    <scope>NUCLEOTIDE SEQUENCE</scope>
    <source>
        <strain evidence="2">JEL0476</strain>
    </source>
</reference>
<sequence length="669" mass="77422">MDSKMFVEGVSYITITEDNFITISSLRRCTKNLLVFETVADKMYMEESHKFTIVRNNVKEIKNYGILGILDLMFGKKILVFISERTFVCNFGEVNIYKVKNISTIPILMKSHLTLDEEDFEKRSLEAIYAVFKNEDVYFSLKEDLSNTQQRLFKINKNCSMNIVEGQFNNMDTRFVWNMHLLKPLLKFKCYNFIIPTICGFVGKKMDFYSQISFCVISRANRFSSKKFFRKNGVNKYGTCAIEVETELVMRFKNFVSGFVQTRGAVPLNWNERMLEDKFFQGSRLILDDALNKTSITSCMHHFQELNRKYGKVLVVDLLKNYGDEKLLSEAYYAAILKTNLAFVSYTSYRSINDDFAIESLCNRLPHSVNANLKQVKSLILPSVYRPKLNLWDSALVSHGYFLLNLKKKNSNYNNFVDGPEKLQDGINRVSCLTCCDETNIAQFHFALKVIKKIIVEEVGLSNKKTNYMSNIEKLISELFAHNGNSISKLFTGTKSKSSCEILKKYFSLIRNPIEKISVELGRTYLRVLQENYRNENLSIFHGEFCRSKNDFELISHYTRKLRVHQLHTQQALAVRLFCFFKYFLAPKKVQGVVRFHVSMCWLIALAIIKKSCTVKDENLISLIQSDNSLDKESGIHNTKSQTNRVSVNDVSAMCAKTEHGHIDRQMSM</sequence>
<dbReference type="PROSITE" id="PS50275">
    <property type="entry name" value="SAC"/>
    <property type="match status" value="1"/>
</dbReference>
<name>A0AAD5TYB7_9FUNG</name>
<dbReference type="EMBL" id="JADGJW010000502">
    <property type="protein sequence ID" value="KAJ3216051.1"/>
    <property type="molecule type" value="Genomic_DNA"/>
</dbReference>
<evidence type="ECO:0000313" key="3">
    <source>
        <dbReference type="Proteomes" id="UP001211065"/>
    </source>
</evidence>
<dbReference type="PANTHER" id="PTHR45662:SF2">
    <property type="entry name" value="PHOSPHATIDYLINOSITOL-3-PHOSPHATASE SAC1"/>
    <property type="match status" value="1"/>
</dbReference>
<feature type="domain" description="SAC" evidence="1">
    <location>
        <begin position="128"/>
        <end position="493"/>
    </location>
</feature>
<comment type="caution">
    <text evidence="2">The sequence shown here is derived from an EMBL/GenBank/DDBJ whole genome shotgun (WGS) entry which is preliminary data.</text>
</comment>
<evidence type="ECO:0000313" key="2">
    <source>
        <dbReference type="EMBL" id="KAJ3216051.1"/>
    </source>
</evidence>
<organism evidence="2 3">
    <name type="scientific">Clydaea vesicula</name>
    <dbReference type="NCBI Taxonomy" id="447962"/>
    <lineage>
        <taxon>Eukaryota</taxon>
        <taxon>Fungi</taxon>
        <taxon>Fungi incertae sedis</taxon>
        <taxon>Chytridiomycota</taxon>
        <taxon>Chytridiomycota incertae sedis</taxon>
        <taxon>Chytridiomycetes</taxon>
        <taxon>Lobulomycetales</taxon>
        <taxon>Lobulomycetaceae</taxon>
        <taxon>Clydaea</taxon>
    </lineage>
</organism>
<proteinExistence type="predicted"/>
<dbReference type="GO" id="GO:0005783">
    <property type="term" value="C:endoplasmic reticulum"/>
    <property type="evidence" value="ECO:0007669"/>
    <property type="project" value="TreeGrafter"/>
</dbReference>
<accession>A0AAD5TYB7</accession>
<evidence type="ECO:0000259" key="1">
    <source>
        <dbReference type="PROSITE" id="PS50275"/>
    </source>
</evidence>
<keyword evidence="3" id="KW-1185">Reference proteome</keyword>
<dbReference type="Pfam" id="PF02383">
    <property type="entry name" value="Syja_N"/>
    <property type="match status" value="1"/>
</dbReference>
<dbReference type="PANTHER" id="PTHR45662">
    <property type="entry name" value="PHOSPHATIDYLINOSITIDE PHOSPHATASE SAC1"/>
    <property type="match status" value="1"/>
</dbReference>
<dbReference type="GO" id="GO:0046856">
    <property type="term" value="P:phosphatidylinositol dephosphorylation"/>
    <property type="evidence" value="ECO:0007669"/>
    <property type="project" value="TreeGrafter"/>
</dbReference>
<dbReference type="Proteomes" id="UP001211065">
    <property type="component" value="Unassembled WGS sequence"/>
</dbReference>
<dbReference type="AlphaFoldDB" id="A0AAD5TYB7"/>
<dbReference type="InterPro" id="IPR002013">
    <property type="entry name" value="SAC_dom"/>
</dbReference>